<dbReference type="InterPro" id="IPR011109">
    <property type="entry name" value="DNA_bind_recombinase_dom"/>
</dbReference>
<keyword evidence="3" id="KW-1185">Reference proteome</keyword>
<dbReference type="Gene3D" id="3.90.1750.20">
    <property type="entry name" value="Putative Large Serine Recombinase, Chain B, Domain 2"/>
    <property type="match status" value="1"/>
</dbReference>
<dbReference type="Proteomes" id="UP000632659">
    <property type="component" value="Unassembled WGS sequence"/>
</dbReference>
<dbReference type="GO" id="GO:0000150">
    <property type="term" value="F:DNA strand exchange activity"/>
    <property type="evidence" value="ECO:0007669"/>
    <property type="project" value="InterPro"/>
</dbReference>
<name>A0A8J6PFB2_9FIRM</name>
<feature type="domain" description="Recombinase" evidence="1">
    <location>
        <begin position="8"/>
        <end position="104"/>
    </location>
</feature>
<protein>
    <submittedName>
        <fullName evidence="2">Recombinase family protein</fullName>
    </submittedName>
</protein>
<sequence>MKKKRYFPFGYRMAGGQIEIVPEESSLLQNLFDNYLKGASLIKLAETAQQTGIKFRENTERWNKNMIARMLDDERYWNDNGFPPIVSKEIGSAITALRKQKTTSQCPIQFIKKKLVCCICGENINRNGKNAPRIRWDCPKCGWYFGPITDNELKQAVTEKLLAVCRNPQVAEPDQQPTNSLSIQAVRLTNEINQLLDQREVDTDRLLPLILECAAEKYKTCSIKESDHLTIKIKALFQEHSNDEELNRELFEQTVKQVILQPDGSIKFQLLNGKIV</sequence>
<evidence type="ECO:0000259" key="1">
    <source>
        <dbReference type="PROSITE" id="PS51737"/>
    </source>
</evidence>
<dbReference type="Pfam" id="PF07508">
    <property type="entry name" value="Recombinase"/>
    <property type="match status" value="1"/>
</dbReference>
<evidence type="ECO:0000313" key="2">
    <source>
        <dbReference type="EMBL" id="MBC8611266.1"/>
    </source>
</evidence>
<dbReference type="GO" id="GO:0003677">
    <property type="term" value="F:DNA binding"/>
    <property type="evidence" value="ECO:0007669"/>
    <property type="project" value="InterPro"/>
</dbReference>
<accession>A0A8J6PFB2</accession>
<comment type="caution">
    <text evidence="2">The sequence shown here is derived from an EMBL/GenBank/DDBJ whole genome shotgun (WGS) entry which is preliminary data.</text>
</comment>
<gene>
    <name evidence="2" type="ORF">H8702_09110</name>
</gene>
<organism evidence="2 3">
    <name type="scientific">Massiliimalia timonensis</name>
    <dbReference type="NCBI Taxonomy" id="1987501"/>
    <lineage>
        <taxon>Bacteria</taxon>
        <taxon>Bacillati</taxon>
        <taxon>Bacillota</taxon>
        <taxon>Clostridia</taxon>
        <taxon>Eubacteriales</taxon>
        <taxon>Oscillospiraceae</taxon>
        <taxon>Massiliimalia</taxon>
    </lineage>
</organism>
<dbReference type="RefSeq" id="WP_117756018.1">
    <property type="nucleotide sequence ID" value="NZ_JACRTL010000005.1"/>
</dbReference>
<dbReference type="PROSITE" id="PS51737">
    <property type="entry name" value="RECOMBINASE_DNA_BIND"/>
    <property type="match status" value="1"/>
</dbReference>
<dbReference type="EMBL" id="JACRTL010000005">
    <property type="protein sequence ID" value="MBC8611266.1"/>
    <property type="molecule type" value="Genomic_DNA"/>
</dbReference>
<dbReference type="InterPro" id="IPR038109">
    <property type="entry name" value="DNA_bind_recomb_sf"/>
</dbReference>
<evidence type="ECO:0000313" key="3">
    <source>
        <dbReference type="Proteomes" id="UP000632659"/>
    </source>
</evidence>
<reference evidence="2" key="1">
    <citation type="submission" date="2020-08" db="EMBL/GenBank/DDBJ databases">
        <title>Genome public.</title>
        <authorList>
            <person name="Liu C."/>
            <person name="Sun Q."/>
        </authorList>
    </citation>
    <scope>NUCLEOTIDE SEQUENCE</scope>
    <source>
        <strain evidence="2">NSJ-15</strain>
    </source>
</reference>
<dbReference type="AlphaFoldDB" id="A0A8J6PFB2"/>
<proteinExistence type="predicted"/>